<sequence length="128" mass="14017">MLTILLHQANSFSAINTRCDSVAVESTRQNDNLTDSVEGIDATPTYIGRMRPETPTINHEYILSDLDADDTTSSSYGIIILNSTNSSQPNDTLNNFSEANSFSAINTRCDSVTVESTSQKNNLTDYVD</sequence>
<organism evidence="1 2">
    <name type="scientific">Thelohanellus kitauei</name>
    <name type="common">Myxosporean</name>
    <dbReference type="NCBI Taxonomy" id="669202"/>
    <lineage>
        <taxon>Eukaryota</taxon>
        <taxon>Metazoa</taxon>
        <taxon>Cnidaria</taxon>
        <taxon>Myxozoa</taxon>
        <taxon>Myxosporea</taxon>
        <taxon>Bivalvulida</taxon>
        <taxon>Platysporina</taxon>
        <taxon>Myxobolidae</taxon>
        <taxon>Thelohanellus</taxon>
    </lineage>
</organism>
<protein>
    <submittedName>
        <fullName evidence="1">Uncharacterized protein</fullName>
    </submittedName>
</protein>
<name>A0A0C2N6F8_THEKT</name>
<accession>A0A0C2N6F8</accession>
<dbReference type="AlphaFoldDB" id="A0A0C2N6F8"/>
<keyword evidence="2" id="KW-1185">Reference proteome</keyword>
<gene>
    <name evidence="1" type="ORF">RF11_13445</name>
</gene>
<dbReference type="EMBL" id="JWZT01001602">
    <property type="protein sequence ID" value="KII71885.1"/>
    <property type="molecule type" value="Genomic_DNA"/>
</dbReference>
<reference evidence="1 2" key="1">
    <citation type="journal article" date="2014" name="Genome Biol. Evol.">
        <title>The genome of the myxosporean Thelohanellus kitauei shows adaptations to nutrient acquisition within its fish host.</title>
        <authorList>
            <person name="Yang Y."/>
            <person name="Xiong J."/>
            <person name="Zhou Z."/>
            <person name="Huo F."/>
            <person name="Miao W."/>
            <person name="Ran C."/>
            <person name="Liu Y."/>
            <person name="Zhang J."/>
            <person name="Feng J."/>
            <person name="Wang M."/>
            <person name="Wang M."/>
            <person name="Wang L."/>
            <person name="Yao B."/>
        </authorList>
    </citation>
    <scope>NUCLEOTIDE SEQUENCE [LARGE SCALE GENOMIC DNA]</scope>
    <source>
        <strain evidence="1">Wuqing</strain>
    </source>
</reference>
<proteinExistence type="predicted"/>
<evidence type="ECO:0000313" key="1">
    <source>
        <dbReference type="EMBL" id="KII71885.1"/>
    </source>
</evidence>
<comment type="caution">
    <text evidence="1">The sequence shown here is derived from an EMBL/GenBank/DDBJ whole genome shotgun (WGS) entry which is preliminary data.</text>
</comment>
<dbReference type="Proteomes" id="UP000031668">
    <property type="component" value="Unassembled WGS sequence"/>
</dbReference>
<evidence type="ECO:0000313" key="2">
    <source>
        <dbReference type="Proteomes" id="UP000031668"/>
    </source>
</evidence>